<dbReference type="FunCoup" id="A8Q9H1">
    <property type="interactions" value="329"/>
</dbReference>
<dbReference type="GeneID" id="5853752"/>
<dbReference type="InParanoid" id="A8Q9H1"/>
<keyword evidence="8" id="KW-0269">Exonuclease</keyword>
<dbReference type="InterPro" id="IPR015943">
    <property type="entry name" value="WD40/YVTN_repeat-like_dom_sf"/>
</dbReference>
<dbReference type="SMART" id="SM00479">
    <property type="entry name" value="EXOIII"/>
    <property type="match status" value="1"/>
</dbReference>
<evidence type="ECO:0000256" key="4">
    <source>
        <dbReference type="ARBA" id="ARBA00022664"/>
    </source>
</evidence>
<evidence type="ECO:0000256" key="5">
    <source>
        <dbReference type="ARBA" id="ARBA00022722"/>
    </source>
</evidence>
<protein>
    <recommendedName>
        <fullName evidence="11">USP domain-containing protein</fullName>
    </recommendedName>
</protein>
<feature type="compositionally biased region" description="Polar residues" evidence="10">
    <location>
        <begin position="495"/>
        <end position="506"/>
    </location>
</feature>
<evidence type="ECO:0000256" key="6">
    <source>
        <dbReference type="ARBA" id="ARBA00022723"/>
    </source>
</evidence>
<dbReference type="InterPro" id="IPR038765">
    <property type="entry name" value="Papain-like_cys_pep_sf"/>
</dbReference>
<dbReference type="Pfam" id="PF20770">
    <property type="entry name" value="PAN2_N"/>
    <property type="match status" value="1"/>
</dbReference>
<name>A8Q9H1_MALGO</name>
<dbReference type="InterPro" id="IPR012337">
    <property type="entry name" value="RNaseH-like_sf"/>
</dbReference>
<reference evidence="12 13" key="1">
    <citation type="journal article" date="2007" name="Proc. Natl. Acad. Sci. U.S.A.">
        <title>Dandruff-associated Malassezia genomes reveal convergent and divergent virulence traits shared with plant and human fungal pathogens.</title>
        <authorList>
            <person name="Xu J."/>
            <person name="Saunders C.W."/>
            <person name="Hu P."/>
            <person name="Grant R.A."/>
            <person name="Boekhout T."/>
            <person name="Kuramae E.E."/>
            <person name="Kronstad J.W."/>
            <person name="Deangelis Y.M."/>
            <person name="Reeder N.L."/>
            <person name="Johnstone K.R."/>
            <person name="Leland M."/>
            <person name="Fieno A.M."/>
            <person name="Begley W.M."/>
            <person name="Sun Y."/>
            <person name="Lacey M.P."/>
            <person name="Chaudhary T."/>
            <person name="Keough T."/>
            <person name="Chu L."/>
            <person name="Sears R."/>
            <person name="Yuan B."/>
            <person name="Dawson T.L.Jr."/>
        </authorList>
    </citation>
    <scope>NUCLEOTIDE SEQUENCE [LARGE SCALE GENOMIC DNA]</scope>
    <source>
        <strain evidence="13">ATCC MYA-4612 / CBS 7966</strain>
    </source>
</reference>
<keyword evidence="13" id="KW-1185">Reference proteome</keyword>
<dbReference type="Gene3D" id="3.90.70.10">
    <property type="entry name" value="Cysteine proteinases"/>
    <property type="match status" value="1"/>
</dbReference>
<feature type="repeat" description="WD" evidence="9">
    <location>
        <begin position="297"/>
        <end position="328"/>
    </location>
</feature>
<evidence type="ECO:0000313" key="12">
    <source>
        <dbReference type="EMBL" id="EDP42231.1"/>
    </source>
</evidence>
<dbReference type="AlphaFoldDB" id="A8Q9H1"/>
<keyword evidence="2" id="KW-0963">Cytoplasm</keyword>
<dbReference type="GO" id="GO:0004535">
    <property type="term" value="F:poly(A)-specific ribonuclease activity"/>
    <property type="evidence" value="ECO:0007669"/>
    <property type="project" value="TreeGrafter"/>
</dbReference>
<dbReference type="KEGG" id="mgl:MGL_3480"/>
<dbReference type="GO" id="GO:0003676">
    <property type="term" value="F:nucleic acid binding"/>
    <property type="evidence" value="ECO:0007669"/>
    <property type="project" value="InterPro"/>
</dbReference>
<dbReference type="VEuPathDB" id="FungiDB:MGL_3480"/>
<dbReference type="PANTHER" id="PTHR15728">
    <property type="entry name" value="DEADENYLATION COMPLEX CATALYTIC SUBUNIT PAN2"/>
    <property type="match status" value="1"/>
</dbReference>
<dbReference type="SUPFAM" id="SSF50998">
    <property type="entry name" value="Quinoprotein alcohol dehydrogenase-like"/>
    <property type="match status" value="1"/>
</dbReference>
<dbReference type="GO" id="GO:0000932">
    <property type="term" value="C:P-body"/>
    <property type="evidence" value="ECO:0007669"/>
    <property type="project" value="TreeGrafter"/>
</dbReference>
<dbReference type="InterPro" id="IPR001680">
    <property type="entry name" value="WD40_rpt"/>
</dbReference>
<dbReference type="FunFam" id="3.30.420.10:FF:000028">
    <property type="entry name" value="PAN2-PAN3 deadenylation complex catalytic subunit PAN2"/>
    <property type="match status" value="1"/>
</dbReference>
<evidence type="ECO:0000256" key="1">
    <source>
        <dbReference type="ARBA" id="ARBA00004496"/>
    </source>
</evidence>
<dbReference type="SUPFAM" id="SSF54001">
    <property type="entry name" value="Cysteine proteinases"/>
    <property type="match status" value="1"/>
</dbReference>
<dbReference type="CDD" id="cd06143">
    <property type="entry name" value="PAN2_exo"/>
    <property type="match status" value="1"/>
</dbReference>
<gene>
    <name evidence="12" type="ORF">MGL_3480</name>
</gene>
<organism evidence="12 13">
    <name type="scientific">Malassezia globosa (strain ATCC MYA-4612 / CBS 7966)</name>
    <name type="common">Dandruff-associated fungus</name>
    <dbReference type="NCBI Taxonomy" id="425265"/>
    <lineage>
        <taxon>Eukaryota</taxon>
        <taxon>Fungi</taxon>
        <taxon>Dikarya</taxon>
        <taxon>Basidiomycota</taxon>
        <taxon>Ustilaginomycotina</taxon>
        <taxon>Malasseziomycetes</taxon>
        <taxon>Malasseziales</taxon>
        <taxon>Malasseziaceae</taxon>
        <taxon>Malassezia</taxon>
    </lineage>
</organism>
<dbReference type="InterPro" id="IPR028889">
    <property type="entry name" value="USP"/>
</dbReference>
<dbReference type="OMA" id="TQELLWT"/>
<evidence type="ECO:0000259" key="11">
    <source>
        <dbReference type="PROSITE" id="PS50235"/>
    </source>
</evidence>
<evidence type="ECO:0000256" key="2">
    <source>
        <dbReference type="ARBA" id="ARBA00022490"/>
    </source>
</evidence>
<dbReference type="PROSITE" id="PS50082">
    <property type="entry name" value="WD_REPEATS_2"/>
    <property type="match status" value="1"/>
</dbReference>
<feature type="compositionally biased region" description="Low complexity" evidence="10">
    <location>
        <begin position="734"/>
        <end position="746"/>
    </location>
</feature>
<evidence type="ECO:0000313" key="13">
    <source>
        <dbReference type="Proteomes" id="UP000008837"/>
    </source>
</evidence>
<dbReference type="OrthoDB" id="16516at2759"/>
<keyword evidence="4" id="KW-0507">mRNA processing</keyword>
<dbReference type="InterPro" id="IPR050785">
    <property type="entry name" value="PAN2-PAN3_catalytic_subunit"/>
</dbReference>
<dbReference type="Proteomes" id="UP000008837">
    <property type="component" value="Unassembled WGS sequence"/>
</dbReference>
<dbReference type="GO" id="GO:0046872">
    <property type="term" value="F:metal ion binding"/>
    <property type="evidence" value="ECO:0007669"/>
    <property type="project" value="UniProtKB-KW"/>
</dbReference>
<dbReference type="InterPro" id="IPR028881">
    <property type="entry name" value="PAN2_UCH_dom"/>
</dbReference>
<evidence type="ECO:0000256" key="10">
    <source>
        <dbReference type="SAM" id="MobiDB-lite"/>
    </source>
</evidence>
<dbReference type="SUPFAM" id="SSF53098">
    <property type="entry name" value="Ribonuclease H-like"/>
    <property type="match status" value="1"/>
</dbReference>
<dbReference type="Pfam" id="PF00929">
    <property type="entry name" value="RNase_T"/>
    <property type="match status" value="1"/>
</dbReference>
<dbReference type="RefSeq" id="XP_001729445.1">
    <property type="nucleotide sequence ID" value="XM_001729393.1"/>
</dbReference>
<dbReference type="GO" id="GO:0000289">
    <property type="term" value="P:nuclear-transcribed mRNA poly(A) tail shortening"/>
    <property type="evidence" value="ECO:0007669"/>
    <property type="project" value="TreeGrafter"/>
</dbReference>
<proteinExistence type="predicted"/>
<dbReference type="InterPro" id="IPR036397">
    <property type="entry name" value="RNaseH_sf"/>
</dbReference>
<evidence type="ECO:0000256" key="3">
    <source>
        <dbReference type="ARBA" id="ARBA00022574"/>
    </source>
</evidence>
<sequence>MTEWTQQAHVFADHAVSGVLGAVTSLHFDPFAELLWAGSESGQLSSHTNTLPTLPRYTSLAAHGTPTHRQSVRGILSDDKYVMSVSERSVCASQRNGLNRWMLDLAKEAPGFLLAGVCASPQSSSSDIIVGGATTSAAPASPEPNPGDALLAVHANSGRIVRRAPSNAAVTQVRKGQKYVCVGTEHGTIQLHDPRSLRSEHKLSAHHGGLIDIQTDGHMIYSIGWTLRQGRRVAEPFIKAHDLRSMHTLVPIPLTVPGGPAHLAVHPKKSSILAVATPQSHFQLVDIQQPGLGQFYTLGSSAYITALTFSSSADALAFGESDGTVRLWTSNHTHPHPPASVRFNAYTTAPVTGPDYAPPPPVIEWSDDTPLSCIGMPHYTTPLLSRIEYDSLWTDASPLFTMHKHVNEHALEHARHVQGVTFARVPLHLRGTRNRLVPSDHVLSRFDRHGKLTPAARTQMMQGRRSGLARRVDVPMAGLFSDLSTVAAPEPPHSDGSSQLDVQSDARSGRHLRTPGSDHADSMPHDFRYLTIQYSRFGVEDFDFASYNQTPYSGLETNISAAYANSYFQALHYTKPFRAFAKRHIMMPCTADDCLLCEAGFLFRMLEDARGTNCQASNVLRVLTRTPQVAVLGLLDDQVANMSYAHMVQTLNGFFLDQASQRALRTGASMSLSSTMFTLCANPCAWSMMTYSTCGECGHTTVHPHLSHVVDLLYPPGRPSRLHNSGGGTGTGTGTSTSPSTSTIGGMNIGGIPSTTTYPASGHASTVAPGGTHDFASLVSASILRETLSKTPCRQCRSPFSHHRSWRAMASTDALPSVLCINASALHAEQLTHWAEPTRSGRTFVPPRLVMYVDKMGLVHVQSEWEDELLESRSQDDKEALRSHAACYMLRAMVIQAQGRFDAPHLCTLVRSPNDDEPNAWYLFNDFLVRPIDAEDALRFGETWKVPAILMWERTDAAAQSHAAHLAELGSHLQLDTSLLLHDVHMSQHRDASLCRHRVLDKTELPQPGTLVAIDAEFVALAHEELDVFSDGTRTLLQPSRLALARVSVLRGEGPRQGEPFLDDHIHTTERVVDYLTQFSGIHADDLDPARTRKTLVSHKTAYKKLRMLTDLGCRFIGHGLAKDFRIINIYVPPHQVIDTVQLYHSAAHPRNLSLRFLSWFLLKRDIQQGLKIRTESAEQSHEGHDSIEDALAALQLYQKYEEFVRDGRLEDMLEDLYEIGPRVNWRPPEKT</sequence>
<dbReference type="InterPro" id="IPR013520">
    <property type="entry name" value="Ribonucl_H"/>
</dbReference>
<keyword evidence="5" id="KW-0540">Nuclease</keyword>
<feature type="region of interest" description="Disordered" evidence="10">
    <location>
        <begin position="485"/>
        <end position="520"/>
    </location>
</feature>
<dbReference type="Gene3D" id="2.130.10.10">
    <property type="entry name" value="YVTN repeat-like/Quinoprotein amine dehydrogenase"/>
    <property type="match status" value="1"/>
</dbReference>
<keyword evidence="7" id="KW-0378">Hydrolase</keyword>
<evidence type="ECO:0000256" key="7">
    <source>
        <dbReference type="ARBA" id="ARBA00022801"/>
    </source>
</evidence>
<comment type="caution">
    <text evidence="12">The sequence shown here is derived from an EMBL/GenBank/DDBJ whole genome shotgun (WGS) entry which is preliminary data.</text>
</comment>
<dbReference type="PANTHER" id="PTHR15728:SF0">
    <property type="entry name" value="PAN2-PAN3 DEADENYLATION COMPLEX CATALYTIC SUBUNIT PAN2"/>
    <property type="match status" value="1"/>
</dbReference>
<dbReference type="InterPro" id="IPR048841">
    <property type="entry name" value="PAN2_N"/>
</dbReference>
<dbReference type="GO" id="GO:0031251">
    <property type="term" value="C:PAN complex"/>
    <property type="evidence" value="ECO:0007669"/>
    <property type="project" value="TreeGrafter"/>
</dbReference>
<comment type="subcellular location">
    <subcellularLocation>
        <location evidence="1">Cytoplasm</location>
    </subcellularLocation>
</comment>
<dbReference type="PROSITE" id="PS50294">
    <property type="entry name" value="WD_REPEATS_REGION"/>
    <property type="match status" value="1"/>
</dbReference>
<dbReference type="GO" id="GO:0006397">
    <property type="term" value="P:mRNA processing"/>
    <property type="evidence" value="ECO:0007669"/>
    <property type="project" value="UniProtKB-KW"/>
</dbReference>
<dbReference type="EMBL" id="AAYY01000013">
    <property type="protein sequence ID" value="EDP42231.1"/>
    <property type="molecule type" value="Genomic_DNA"/>
</dbReference>
<evidence type="ECO:0000256" key="8">
    <source>
        <dbReference type="ARBA" id="ARBA00022839"/>
    </source>
</evidence>
<dbReference type="Pfam" id="PF13423">
    <property type="entry name" value="UCH_1"/>
    <property type="match status" value="1"/>
</dbReference>
<accession>A8Q9H1</accession>
<dbReference type="InterPro" id="IPR011047">
    <property type="entry name" value="Quinoprotein_ADH-like_sf"/>
</dbReference>
<keyword evidence="3 9" id="KW-0853">WD repeat</keyword>
<dbReference type="STRING" id="425265.A8Q9H1"/>
<feature type="domain" description="USP" evidence="11">
    <location>
        <begin position="553"/>
        <end position="955"/>
    </location>
</feature>
<dbReference type="PROSITE" id="PS50235">
    <property type="entry name" value="USP_3"/>
    <property type="match status" value="1"/>
</dbReference>
<keyword evidence="6" id="KW-0479">Metal-binding</keyword>
<dbReference type="Gene3D" id="3.30.420.10">
    <property type="entry name" value="Ribonuclease H-like superfamily/Ribonuclease H"/>
    <property type="match status" value="1"/>
</dbReference>
<feature type="region of interest" description="Disordered" evidence="10">
    <location>
        <begin position="717"/>
        <end position="748"/>
    </location>
</feature>
<evidence type="ECO:0000256" key="9">
    <source>
        <dbReference type="PROSITE-ProRule" id="PRU00221"/>
    </source>
</evidence>